<comment type="caution">
    <text evidence="2">The sequence shown here is derived from an EMBL/GenBank/DDBJ whole genome shotgun (WGS) entry which is preliminary data.</text>
</comment>
<dbReference type="Gene3D" id="1.10.10.750">
    <property type="entry name" value="Ypt/Rab-GAP domain of gyp1p, domain 1"/>
    <property type="match status" value="1"/>
</dbReference>
<name>A0AAD5HCT3_UMBRA</name>
<feature type="domain" description="Rab-GAP TBC" evidence="1">
    <location>
        <begin position="90"/>
        <end position="308"/>
    </location>
</feature>
<accession>A0AAD5HCT3</accession>
<dbReference type="PANTHER" id="PTHR47219">
    <property type="entry name" value="RAB GTPASE-ACTIVATING PROTEIN 1-LIKE"/>
    <property type="match status" value="1"/>
</dbReference>
<dbReference type="Pfam" id="PF00566">
    <property type="entry name" value="RabGAP-TBC"/>
    <property type="match status" value="1"/>
</dbReference>
<dbReference type="InterPro" id="IPR035969">
    <property type="entry name" value="Rab-GAP_TBC_sf"/>
</dbReference>
<dbReference type="GO" id="GO:0005096">
    <property type="term" value="F:GTPase activator activity"/>
    <property type="evidence" value="ECO:0007669"/>
    <property type="project" value="TreeGrafter"/>
</dbReference>
<dbReference type="InterPro" id="IPR000195">
    <property type="entry name" value="Rab-GAP-TBC_dom"/>
</dbReference>
<evidence type="ECO:0000259" key="1">
    <source>
        <dbReference type="PROSITE" id="PS50086"/>
    </source>
</evidence>
<dbReference type="AlphaFoldDB" id="A0AAD5HCT3"/>
<dbReference type="FunFam" id="1.10.8.270:FF:000016">
    <property type="entry name" value="TBC1 domain family member 2A"/>
    <property type="match status" value="1"/>
</dbReference>
<dbReference type="GO" id="GO:0031267">
    <property type="term" value="F:small GTPase binding"/>
    <property type="evidence" value="ECO:0007669"/>
    <property type="project" value="TreeGrafter"/>
</dbReference>
<dbReference type="InterPro" id="IPR050302">
    <property type="entry name" value="Rab_GAP_TBC_domain"/>
</dbReference>
<reference evidence="2" key="2">
    <citation type="journal article" date="2022" name="Proc. Natl. Acad. Sci. U.S.A.">
        <title>Diploid-dominant life cycles characterize the early evolution of Fungi.</title>
        <authorList>
            <person name="Amses K.R."/>
            <person name="Simmons D.R."/>
            <person name="Longcore J.E."/>
            <person name="Mondo S.J."/>
            <person name="Seto K."/>
            <person name="Jeronimo G.H."/>
            <person name="Bonds A.E."/>
            <person name="Quandt C.A."/>
            <person name="Davis W.J."/>
            <person name="Chang Y."/>
            <person name="Federici B.A."/>
            <person name="Kuo A."/>
            <person name="LaButti K."/>
            <person name="Pangilinan J."/>
            <person name="Andreopoulos W."/>
            <person name="Tritt A."/>
            <person name="Riley R."/>
            <person name="Hundley H."/>
            <person name="Johnson J."/>
            <person name="Lipzen A."/>
            <person name="Barry K."/>
            <person name="Lang B.F."/>
            <person name="Cuomo C.A."/>
            <person name="Buchler N.E."/>
            <person name="Grigoriev I.V."/>
            <person name="Spatafora J.W."/>
            <person name="Stajich J.E."/>
            <person name="James T.Y."/>
        </authorList>
    </citation>
    <scope>NUCLEOTIDE SEQUENCE</scope>
    <source>
        <strain evidence="2">AG</strain>
    </source>
</reference>
<sequence length="392" mass="46095">MQVLPMTLSGKSRPLSPYDYIVPNYGGISSDCYGFSKVSPYIPIHKVQEFEARYQPMMMNRLYQWDRLLLDNGGVWPERSTRLRRFFRKGVPRHYRAEAWLHYSGAKVLMDKNPQLYRSLVKSAEMMGRHNEYMNIIEQDLHRTFPDNEHFRCTNPETHRYACYSVACMPKIHGLRRVLLALSIYTPSIGYCQSLNFIAALLLLCTENEEHTFWIMVATTSNILPPSTYDATMEDATVDQLTLLWLIFDRYPAIWSRISNDVPFWELEQKERPPPSALVTTHWFLTLFSNVLPIESVFRVWDTFFYEGHTVLFRMALALLEINSPALLNAEDSMEVFQIMQSLPKQAIDCNHLLDTAFARRKNPSYITDEEIQHRVYVIRERRKRRDSEVNR</sequence>
<keyword evidence="3" id="KW-1185">Reference proteome</keyword>
<evidence type="ECO:0000313" key="3">
    <source>
        <dbReference type="Proteomes" id="UP001206595"/>
    </source>
</evidence>
<dbReference type="SUPFAM" id="SSF47923">
    <property type="entry name" value="Ypt/Rab-GAP domain of gyp1p"/>
    <property type="match status" value="2"/>
</dbReference>
<evidence type="ECO:0000313" key="2">
    <source>
        <dbReference type="EMBL" id="KAI8577488.1"/>
    </source>
</evidence>
<dbReference type="PANTHER" id="PTHR47219:SF20">
    <property type="entry name" value="TBC1 DOMAIN FAMILY MEMBER 2B"/>
    <property type="match status" value="1"/>
</dbReference>
<reference evidence="2" key="1">
    <citation type="submission" date="2021-06" db="EMBL/GenBank/DDBJ databases">
        <authorList>
            <consortium name="DOE Joint Genome Institute"/>
            <person name="Mondo S.J."/>
            <person name="Amses K.R."/>
            <person name="Simmons D.R."/>
            <person name="Longcore J.E."/>
            <person name="Seto K."/>
            <person name="Alves G.H."/>
            <person name="Bonds A.E."/>
            <person name="Quandt C.A."/>
            <person name="Davis W.J."/>
            <person name="Chang Y."/>
            <person name="Letcher P.M."/>
            <person name="Powell M.J."/>
            <person name="Kuo A."/>
            <person name="Labutti K."/>
            <person name="Pangilinan J."/>
            <person name="Andreopoulos W."/>
            <person name="Tritt A."/>
            <person name="Riley R."/>
            <person name="Hundley H."/>
            <person name="Johnson J."/>
            <person name="Lipzen A."/>
            <person name="Barry K."/>
            <person name="Berbee M.L."/>
            <person name="Buchler N.E."/>
            <person name="Grigoriev I.V."/>
            <person name="Spatafora J.W."/>
            <person name="Stajich J.E."/>
            <person name="James T.Y."/>
        </authorList>
    </citation>
    <scope>NUCLEOTIDE SEQUENCE</scope>
    <source>
        <strain evidence="2">AG</strain>
    </source>
</reference>
<dbReference type="Gene3D" id="1.10.8.270">
    <property type="entry name" value="putative rabgap domain of human tbc1 domain family member 14 like domains"/>
    <property type="match status" value="1"/>
</dbReference>
<dbReference type="PROSITE" id="PS50086">
    <property type="entry name" value="TBC_RABGAP"/>
    <property type="match status" value="1"/>
</dbReference>
<dbReference type="SMART" id="SM00164">
    <property type="entry name" value="TBC"/>
    <property type="match status" value="1"/>
</dbReference>
<gene>
    <name evidence="2" type="ORF">K450DRAFT_251898</name>
</gene>
<dbReference type="Gene3D" id="1.10.472.80">
    <property type="entry name" value="Ypt/Rab-GAP domain of gyp1p, domain 3"/>
    <property type="match status" value="1"/>
</dbReference>
<dbReference type="RefSeq" id="XP_051442492.1">
    <property type="nucleotide sequence ID" value="XM_051590790.1"/>
</dbReference>
<dbReference type="Proteomes" id="UP001206595">
    <property type="component" value="Unassembled WGS sequence"/>
</dbReference>
<dbReference type="EMBL" id="MU620940">
    <property type="protein sequence ID" value="KAI8577488.1"/>
    <property type="molecule type" value="Genomic_DNA"/>
</dbReference>
<proteinExistence type="predicted"/>
<protein>
    <recommendedName>
        <fullName evidence="1">Rab-GAP TBC domain-containing protein</fullName>
    </recommendedName>
</protein>
<dbReference type="GeneID" id="75916133"/>
<organism evidence="2 3">
    <name type="scientific">Umbelopsis ramanniana AG</name>
    <dbReference type="NCBI Taxonomy" id="1314678"/>
    <lineage>
        <taxon>Eukaryota</taxon>
        <taxon>Fungi</taxon>
        <taxon>Fungi incertae sedis</taxon>
        <taxon>Mucoromycota</taxon>
        <taxon>Mucoromycotina</taxon>
        <taxon>Umbelopsidomycetes</taxon>
        <taxon>Umbelopsidales</taxon>
        <taxon>Umbelopsidaceae</taxon>
        <taxon>Umbelopsis</taxon>
    </lineage>
</organism>